<dbReference type="AlphaFoldDB" id="A0A369M2Z7"/>
<comment type="caution">
    <text evidence="2">The sequence shown here is derived from an EMBL/GenBank/DDBJ whole genome shotgun (WGS) entry which is preliminary data.</text>
</comment>
<evidence type="ECO:0000313" key="2">
    <source>
        <dbReference type="EMBL" id="RDB65792.1"/>
    </source>
</evidence>
<gene>
    <name evidence="2" type="ORF">C1877_06710</name>
</gene>
<evidence type="ECO:0000256" key="1">
    <source>
        <dbReference type="SAM" id="MobiDB-lite"/>
    </source>
</evidence>
<protein>
    <submittedName>
        <fullName evidence="2">Uncharacterized protein</fullName>
    </submittedName>
</protein>
<feature type="region of interest" description="Disordered" evidence="1">
    <location>
        <begin position="66"/>
        <end position="99"/>
    </location>
</feature>
<name>A0A369M2Z7_9ACTN</name>
<reference evidence="2 3" key="1">
    <citation type="journal article" date="2018" name="Elife">
        <title>Discovery and characterization of a prevalent human gut bacterial enzyme sufficient for the inactivation of a family of plant toxins.</title>
        <authorList>
            <person name="Koppel N."/>
            <person name="Bisanz J.E."/>
            <person name="Pandelia M.E."/>
            <person name="Turnbaugh P.J."/>
            <person name="Balskus E.P."/>
        </authorList>
    </citation>
    <scope>NUCLEOTIDE SEQUENCE [LARGE SCALE GENOMIC DNA]</scope>
    <source>
        <strain evidence="2 3">3C</strain>
    </source>
</reference>
<evidence type="ECO:0000313" key="3">
    <source>
        <dbReference type="Proteomes" id="UP000254000"/>
    </source>
</evidence>
<dbReference type="EMBL" id="PPTS01000003">
    <property type="protein sequence ID" value="RDB65792.1"/>
    <property type="molecule type" value="Genomic_DNA"/>
</dbReference>
<proteinExistence type="predicted"/>
<keyword evidence="3" id="KW-1185">Reference proteome</keyword>
<dbReference type="Proteomes" id="UP000254000">
    <property type="component" value="Unassembled WGS sequence"/>
</dbReference>
<accession>A0A369M2Z7</accession>
<sequence>MAATSKSTTRPLSFVRRMTKYSKNVQQAIDSGQLARDQHARDAAERLEQAAGEPDMLQVVRGRHAGDGLLGRGQPATEQGAVHPRKKKREADGLAPMGR</sequence>
<organism evidence="2 3">
    <name type="scientific">Gordonibacter pamelaeae</name>
    <dbReference type="NCBI Taxonomy" id="471189"/>
    <lineage>
        <taxon>Bacteria</taxon>
        <taxon>Bacillati</taxon>
        <taxon>Actinomycetota</taxon>
        <taxon>Coriobacteriia</taxon>
        <taxon>Eggerthellales</taxon>
        <taxon>Eggerthellaceae</taxon>
        <taxon>Gordonibacter</taxon>
    </lineage>
</organism>